<dbReference type="HOGENOM" id="CLU_159366_0_0_5"/>
<reference evidence="1 2" key="1">
    <citation type="submission" date="2013-07" db="EMBL/GenBank/DDBJ databases">
        <title>Completed genome of Sphingomonas sanxanigenens NX02.</title>
        <authorList>
            <person name="Ma T."/>
            <person name="Huang H."/>
            <person name="Wu M."/>
            <person name="Li X."/>
            <person name="Li G."/>
        </authorList>
    </citation>
    <scope>NUCLEOTIDE SEQUENCE [LARGE SCALE GENOMIC DNA]</scope>
    <source>
        <strain evidence="1 2">NX02</strain>
    </source>
</reference>
<keyword evidence="2" id="KW-1185">Reference proteome</keyword>
<dbReference type="RefSeq" id="WP_025295121.1">
    <property type="nucleotide sequence ID" value="NZ_CP006644.1"/>
</dbReference>
<evidence type="ECO:0000313" key="2">
    <source>
        <dbReference type="Proteomes" id="UP000018851"/>
    </source>
</evidence>
<dbReference type="PATRIC" id="fig|1123269.5.peg.5334"/>
<name>W0AL63_9SPHN</name>
<proteinExistence type="predicted"/>
<organism evidence="1 2">
    <name type="scientific">Sphingomonas sanxanigenens DSM 19645 = NX02</name>
    <dbReference type="NCBI Taxonomy" id="1123269"/>
    <lineage>
        <taxon>Bacteria</taxon>
        <taxon>Pseudomonadati</taxon>
        <taxon>Pseudomonadota</taxon>
        <taxon>Alphaproteobacteria</taxon>
        <taxon>Sphingomonadales</taxon>
        <taxon>Sphingomonadaceae</taxon>
        <taxon>Sphingomonas</taxon>
    </lineage>
</organism>
<dbReference type="EMBL" id="CP006644">
    <property type="protein sequence ID" value="AHE57023.1"/>
    <property type="molecule type" value="Genomic_DNA"/>
</dbReference>
<sequence>MAYVAFDDWSYASAARAVATAPVAAPAADDQPVFDALEERVIALAAFDTRWSVRERGFFGRLVERLFGFAPANPLADPRLEALRRFAVIARTSRGRPPEDEVASFLSAGFPARAARALSNPSS</sequence>
<protein>
    <submittedName>
        <fullName evidence="1">Uncharacterized protein</fullName>
    </submittedName>
</protein>
<dbReference type="eggNOG" id="ENOG502ZX0X">
    <property type="taxonomic scope" value="Bacteria"/>
</dbReference>
<dbReference type="Proteomes" id="UP000018851">
    <property type="component" value="Chromosome"/>
</dbReference>
<dbReference type="AlphaFoldDB" id="W0AL63"/>
<dbReference type="KEGG" id="ssan:NX02_27185"/>
<evidence type="ECO:0000313" key="1">
    <source>
        <dbReference type="EMBL" id="AHE57023.1"/>
    </source>
</evidence>
<dbReference type="OrthoDB" id="7449825at2"/>
<gene>
    <name evidence="1" type="ORF">NX02_27185</name>
</gene>
<accession>W0AL63</accession>
<dbReference type="STRING" id="1123269.NX02_27185"/>